<evidence type="ECO:0000313" key="4">
    <source>
        <dbReference type="Proteomes" id="UP000598297"/>
    </source>
</evidence>
<keyword evidence="4" id="KW-1185">Reference proteome</keyword>
<reference evidence="3" key="1">
    <citation type="submission" date="2020-01" db="EMBL/GenBank/DDBJ databases">
        <title>Whole-genome analyses of novel actinobacteria.</title>
        <authorList>
            <person name="Sahin N."/>
        </authorList>
    </citation>
    <scope>NUCLEOTIDE SEQUENCE</scope>
    <source>
        <strain evidence="3">YC537</strain>
    </source>
</reference>
<proteinExistence type="predicted"/>
<feature type="region of interest" description="Disordered" evidence="1">
    <location>
        <begin position="50"/>
        <end position="74"/>
    </location>
</feature>
<name>A0A964UU20_9ACTN</name>
<sequence>MNKHLVRAALVSASLASLTVVPFAASAQAADACSSRHLAYLNAQERLDKATADPAARQAGEQLAEAQAHFDTVE</sequence>
<dbReference type="Proteomes" id="UP000598297">
    <property type="component" value="Unassembled WGS sequence"/>
</dbReference>
<comment type="caution">
    <text evidence="3">The sequence shown here is derived from an EMBL/GenBank/DDBJ whole genome shotgun (WGS) entry which is preliminary data.</text>
</comment>
<gene>
    <name evidence="3" type="ORF">GUY60_25415</name>
</gene>
<dbReference type="EMBL" id="JAAAHS010000242">
    <property type="protein sequence ID" value="NBE54702.1"/>
    <property type="molecule type" value="Genomic_DNA"/>
</dbReference>
<evidence type="ECO:0000313" key="3">
    <source>
        <dbReference type="EMBL" id="NBE54702.1"/>
    </source>
</evidence>
<protein>
    <submittedName>
        <fullName evidence="3">Uncharacterized protein</fullName>
    </submittedName>
</protein>
<dbReference type="AlphaFoldDB" id="A0A964UU20"/>
<feature type="signal peptide" evidence="2">
    <location>
        <begin position="1"/>
        <end position="29"/>
    </location>
</feature>
<keyword evidence="2" id="KW-0732">Signal</keyword>
<dbReference type="RefSeq" id="WP_161701770.1">
    <property type="nucleotide sequence ID" value="NZ_JAAAHS010000242.1"/>
</dbReference>
<feature type="chain" id="PRO_5037167590" evidence="2">
    <location>
        <begin position="30"/>
        <end position="74"/>
    </location>
</feature>
<evidence type="ECO:0000256" key="1">
    <source>
        <dbReference type="SAM" id="MobiDB-lite"/>
    </source>
</evidence>
<evidence type="ECO:0000256" key="2">
    <source>
        <dbReference type="SAM" id="SignalP"/>
    </source>
</evidence>
<accession>A0A964UU20</accession>
<organism evidence="3 4">
    <name type="scientific">Streptomyces boluensis</name>
    <dbReference type="NCBI Taxonomy" id="1775135"/>
    <lineage>
        <taxon>Bacteria</taxon>
        <taxon>Bacillati</taxon>
        <taxon>Actinomycetota</taxon>
        <taxon>Actinomycetes</taxon>
        <taxon>Kitasatosporales</taxon>
        <taxon>Streptomycetaceae</taxon>
        <taxon>Streptomyces</taxon>
    </lineage>
</organism>